<dbReference type="HOGENOM" id="CLU_043374_0_0_7"/>
<keyword evidence="9" id="KW-0732">Signal</keyword>
<dbReference type="eggNOG" id="COG0437">
    <property type="taxonomic scope" value="Bacteria"/>
</dbReference>
<dbReference type="Gene3D" id="3.30.70.20">
    <property type="match status" value="2"/>
</dbReference>
<keyword evidence="2" id="KW-0004">4Fe-4S</keyword>
<keyword evidence="12" id="KW-1185">Reference proteome</keyword>
<keyword evidence="6" id="KW-0411">Iron-sulfur</keyword>
<dbReference type="InterPro" id="IPR017900">
    <property type="entry name" value="4Fe4S_Fe_S_CS"/>
</dbReference>
<dbReference type="InterPro" id="IPR054814">
    <property type="entry name" value="HmcB"/>
</dbReference>
<dbReference type="OrthoDB" id="9789030at2"/>
<dbReference type="PROSITE" id="PS00198">
    <property type="entry name" value="4FE4S_FER_1"/>
    <property type="match status" value="1"/>
</dbReference>
<keyword evidence="4" id="KW-0677">Repeat</keyword>
<dbReference type="EMBL" id="CP001649">
    <property type="protein sequence ID" value="ACS79439.1"/>
    <property type="molecule type" value="Genomic_DNA"/>
</dbReference>
<name>C6BRJ9_MARSD</name>
<evidence type="ECO:0000259" key="10">
    <source>
        <dbReference type="PROSITE" id="PS51379"/>
    </source>
</evidence>
<dbReference type="NCBIfam" id="NF045715">
    <property type="entry name" value="sulf_resp_HmcB"/>
    <property type="match status" value="1"/>
</dbReference>
<dbReference type="PANTHER" id="PTHR43545">
    <property type="entry name" value="FORMATE DEHYDROGENASE, NITRATE-INDUCIBLE, IRON-SULFUR SUBUNIT"/>
    <property type="match status" value="1"/>
</dbReference>
<feature type="signal peptide" evidence="9">
    <location>
        <begin position="1"/>
        <end position="23"/>
    </location>
</feature>
<dbReference type="GO" id="GO:0030313">
    <property type="term" value="C:cell envelope"/>
    <property type="evidence" value="ECO:0007669"/>
    <property type="project" value="UniProtKB-SubCell"/>
</dbReference>
<keyword evidence="3" id="KW-0479">Metal-binding</keyword>
<keyword evidence="8" id="KW-1133">Transmembrane helix</keyword>
<feature type="coiled-coil region" evidence="7">
    <location>
        <begin position="296"/>
        <end position="323"/>
    </location>
</feature>
<evidence type="ECO:0000313" key="12">
    <source>
        <dbReference type="Proteomes" id="UP000002601"/>
    </source>
</evidence>
<dbReference type="PANTHER" id="PTHR43545:SF4">
    <property type="entry name" value="IRON-SULFUR PROTEIN"/>
    <property type="match status" value="1"/>
</dbReference>
<dbReference type="KEGG" id="dsa:Desal_1377"/>
<evidence type="ECO:0000256" key="2">
    <source>
        <dbReference type="ARBA" id="ARBA00022485"/>
    </source>
</evidence>
<evidence type="ECO:0000256" key="7">
    <source>
        <dbReference type="SAM" id="Coils"/>
    </source>
</evidence>
<accession>C6BRJ9</accession>
<gene>
    <name evidence="11" type="ordered locus">Desal_1377</name>
</gene>
<dbReference type="PROSITE" id="PS51379">
    <property type="entry name" value="4FE4S_FER_2"/>
    <property type="match status" value="2"/>
</dbReference>
<keyword evidence="5" id="KW-0408">Iron</keyword>
<evidence type="ECO:0000256" key="3">
    <source>
        <dbReference type="ARBA" id="ARBA00022723"/>
    </source>
</evidence>
<dbReference type="InterPro" id="IPR017896">
    <property type="entry name" value="4Fe4S_Fe-S-bd"/>
</dbReference>
<evidence type="ECO:0000256" key="9">
    <source>
        <dbReference type="SAM" id="SignalP"/>
    </source>
</evidence>
<dbReference type="Pfam" id="PF13247">
    <property type="entry name" value="Fer4_11"/>
    <property type="match status" value="1"/>
</dbReference>
<dbReference type="RefSeq" id="WP_015851257.1">
    <property type="nucleotide sequence ID" value="NC_012881.1"/>
</dbReference>
<keyword evidence="8" id="KW-0472">Membrane</keyword>
<evidence type="ECO:0000256" key="1">
    <source>
        <dbReference type="ARBA" id="ARBA00004196"/>
    </source>
</evidence>
<dbReference type="SUPFAM" id="SSF54862">
    <property type="entry name" value="4Fe-4S ferredoxins"/>
    <property type="match status" value="1"/>
</dbReference>
<evidence type="ECO:0000256" key="4">
    <source>
        <dbReference type="ARBA" id="ARBA00022737"/>
    </source>
</evidence>
<comment type="subcellular location">
    <subcellularLocation>
        <location evidence="1">Cell envelope</location>
    </subcellularLocation>
</comment>
<reference evidence="11 12" key="1">
    <citation type="submission" date="2009-06" db="EMBL/GenBank/DDBJ databases">
        <title>Complete sequence of Desulfovibrio salexigens DSM 2638.</title>
        <authorList>
            <consortium name="US DOE Joint Genome Institute"/>
            <person name="Lucas S."/>
            <person name="Copeland A."/>
            <person name="Lapidus A."/>
            <person name="Glavina del Rio T."/>
            <person name="Tice H."/>
            <person name="Bruce D."/>
            <person name="Goodwin L."/>
            <person name="Pitluck S."/>
            <person name="Munk A.C."/>
            <person name="Brettin T."/>
            <person name="Detter J.C."/>
            <person name="Han C."/>
            <person name="Tapia R."/>
            <person name="Larimer F."/>
            <person name="Land M."/>
            <person name="Hauser L."/>
            <person name="Kyrpides N."/>
            <person name="Anderson I."/>
            <person name="Wall J.D."/>
            <person name="Arkin A.P."/>
            <person name="Dehal P."/>
            <person name="Chivian D."/>
            <person name="Giles B."/>
            <person name="Hazen T.C."/>
        </authorList>
    </citation>
    <scope>NUCLEOTIDE SEQUENCE [LARGE SCALE GENOMIC DNA]</scope>
    <source>
        <strain evidence="12">ATCC 14822 / DSM 2638 / NCIMB 8403 / VKM B-1763</strain>
    </source>
</reference>
<feature type="transmembrane region" description="Helical" evidence="8">
    <location>
        <begin position="258"/>
        <end position="279"/>
    </location>
</feature>
<proteinExistence type="predicted"/>
<keyword evidence="8" id="KW-0812">Transmembrane</keyword>
<dbReference type="Proteomes" id="UP000002601">
    <property type="component" value="Chromosome"/>
</dbReference>
<dbReference type="STRING" id="526222.Desal_1377"/>
<keyword evidence="7" id="KW-0175">Coiled coil</keyword>
<protein>
    <submittedName>
        <fullName evidence="11">4Fe-4S ferredoxin iron-sulfur binding domain protein</fullName>
    </submittedName>
</protein>
<feature type="chain" id="PRO_5002959656" evidence="9">
    <location>
        <begin position="24"/>
        <end position="353"/>
    </location>
</feature>
<feature type="domain" description="4Fe-4S ferredoxin-type" evidence="10">
    <location>
        <begin position="128"/>
        <end position="157"/>
    </location>
</feature>
<dbReference type="GO" id="GO:0051539">
    <property type="term" value="F:4 iron, 4 sulfur cluster binding"/>
    <property type="evidence" value="ECO:0007669"/>
    <property type="project" value="UniProtKB-KW"/>
</dbReference>
<feature type="domain" description="4Fe-4S ferredoxin-type" evidence="10">
    <location>
        <begin position="37"/>
        <end position="67"/>
    </location>
</feature>
<dbReference type="GO" id="GO:0046872">
    <property type="term" value="F:metal ion binding"/>
    <property type="evidence" value="ECO:0007669"/>
    <property type="project" value="UniProtKB-KW"/>
</dbReference>
<dbReference type="CDD" id="cd10561">
    <property type="entry name" value="HybA_like"/>
    <property type="match status" value="1"/>
</dbReference>
<evidence type="ECO:0000256" key="5">
    <source>
        <dbReference type="ARBA" id="ARBA00023004"/>
    </source>
</evidence>
<evidence type="ECO:0000256" key="6">
    <source>
        <dbReference type="ARBA" id="ARBA00023014"/>
    </source>
</evidence>
<evidence type="ECO:0000256" key="8">
    <source>
        <dbReference type="SAM" id="Phobius"/>
    </source>
</evidence>
<evidence type="ECO:0000313" key="11">
    <source>
        <dbReference type="EMBL" id="ACS79439.1"/>
    </source>
</evidence>
<dbReference type="AlphaFoldDB" id="C6BRJ9"/>
<sequence>MQRRTFLGMLGAACVGASLPAGAEAAGKEFKGYPGSKGVLFDATRCIGCRKCEAACNKVNKLPEPEKKFDDLSVLDNKRRTDAKTFTVVNKYGGPKNPVFRKSQCNHCLEPACASACFVKAFKKLPNGAVVYDESVCVGCRYCMVACPFEVPTYEYDEPLTPRVMKCTMCAPRLAEGKLPGCVEDCPKEALVFGEREELITIARERIRRNPDRYVHHIYGENEMGGTSWMYLSGVPFNEIGMREDLGTKSAPELTAGALAAVPMVAGLWPVLLGGIYAVSKRNSKIADEEREEAVKNALAKASAEAEKTLSDALEKADVANKRKIEVEVKKAVEEALAPKEEEVAENSEKEES</sequence>
<organism evidence="11 12">
    <name type="scientific">Maridesulfovibrio salexigens (strain ATCC 14822 / DSM 2638 / NCIMB 8403 / VKM B-1763)</name>
    <name type="common">Desulfovibrio salexigens</name>
    <dbReference type="NCBI Taxonomy" id="526222"/>
    <lineage>
        <taxon>Bacteria</taxon>
        <taxon>Pseudomonadati</taxon>
        <taxon>Thermodesulfobacteriota</taxon>
        <taxon>Desulfovibrionia</taxon>
        <taxon>Desulfovibrionales</taxon>
        <taxon>Desulfovibrionaceae</taxon>
        <taxon>Maridesulfovibrio</taxon>
    </lineage>
</organism>
<dbReference type="InterPro" id="IPR051555">
    <property type="entry name" value="FDH_Electron_Transfer_Unit"/>
</dbReference>